<dbReference type="PANTHER" id="PTHR43606:SF2">
    <property type="entry name" value="ALKALINE PHOSPHATASE FAMILY PROTEIN (AFU_ORTHOLOGUE AFUA_5G03860)"/>
    <property type="match status" value="1"/>
</dbReference>
<dbReference type="InterPro" id="IPR032093">
    <property type="entry name" value="PhoD_N"/>
</dbReference>
<dbReference type="InterPro" id="IPR018946">
    <property type="entry name" value="PhoD-like_MPP"/>
</dbReference>
<evidence type="ECO:0000259" key="2">
    <source>
        <dbReference type="Pfam" id="PF16655"/>
    </source>
</evidence>
<feature type="domain" description="Phospholipase D N-terminal" evidence="2">
    <location>
        <begin position="39"/>
        <end position="146"/>
    </location>
</feature>
<reference evidence="3 4" key="1">
    <citation type="journal article" date="2013" name="Stand. Genomic Sci.">
        <title>Genomic Encyclopedia of Type Strains, Phase I: The one thousand microbial genomes (KMG-I) project.</title>
        <authorList>
            <person name="Kyrpides N.C."/>
            <person name="Woyke T."/>
            <person name="Eisen J.A."/>
            <person name="Garrity G."/>
            <person name="Lilburn T.G."/>
            <person name="Beck B.J."/>
            <person name="Whitman W.B."/>
            <person name="Hugenholtz P."/>
            <person name="Klenk H.P."/>
        </authorList>
    </citation>
    <scope>NUCLEOTIDE SEQUENCE [LARGE SCALE GENOMIC DNA]</scope>
    <source>
        <strain evidence="3 4">DSM 45044</strain>
    </source>
</reference>
<evidence type="ECO:0000259" key="1">
    <source>
        <dbReference type="Pfam" id="PF09423"/>
    </source>
</evidence>
<evidence type="ECO:0000313" key="3">
    <source>
        <dbReference type="EMBL" id="TWJ07889.1"/>
    </source>
</evidence>
<dbReference type="RefSeq" id="WP_147143195.1">
    <property type="nucleotide sequence ID" value="NZ_BAABIJ010000005.1"/>
</dbReference>
<dbReference type="InterPro" id="IPR029052">
    <property type="entry name" value="Metallo-depent_PP-like"/>
</dbReference>
<organism evidence="3 4">
    <name type="scientific">Stackebrandtia albiflava</name>
    <dbReference type="NCBI Taxonomy" id="406432"/>
    <lineage>
        <taxon>Bacteria</taxon>
        <taxon>Bacillati</taxon>
        <taxon>Actinomycetota</taxon>
        <taxon>Actinomycetes</taxon>
        <taxon>Glycomycetales</taxon>
        <taxon>Glycomycetaceae</taxon>
        <taxon>Stackebrandtia</taxon>
    </lineage>
</organism>
<feature type="domain" description="PhoD-like phosphatase metallophosphatase" evidence="1">
    <location>
        <begin position="158"/>
        <end position="492"/>
    </location>
</feature>
<dbReference type="Gene3D" id="3.60.21.70">
    <property type="entry name" value="PhoD-like phosphatase"/>
    <property type="match status" value="1"/>
</dbReference>
<name>A0A562UQJ4_9ACTN</name>
<dbReference type="CDD" id="cd07389">
    <property type="entry name" value="MPP_PhoD"/>
    <property type="match status" value="1"/>
</dbReference>
<gene>
    <name evidence="3" type="ORF">LX16_4671</name>
</gene>
<accession>A0A562UQJ4</accession>
<evidence type="ECO:0000313" key="4">
    <source>
        <dbReference type="Proteomes" id="UP000321617"/>
    </source>
</evidence>
<dbReference type="AlphaFoldDB" id="A0A562UQJ4"/>
<dbReference type="InterPro" id="IPR038607">
    <property type="entry name" value="PhoD-like_sf"/>
</dbReference>
<sequence length="528" mass="57734">MSHLDRRAFLALSGAGVTAALMGESPSTTSFAVNPFQLGSASGDATTDSVILWTRLAPSPTAPDFGMAGQPDTVSVHWRIAESHEAVQSDATSLYSGNVGARKADAWSVHLEVKTAGGPLAPGKQYYYQFSLPDGSYKAWIGQTRTAPRSTADVDPNFAVISCQSAATDASVNDGPSYWHGYTHLESNPVDFVVHLGDYIYRESHENTIPKDDYCTELVDYRRRWGWYLERHNIQRVRRLYPMYAVPDDHEMYNDYQGANIKPRFGEGTDWQLRSFNHGLRTYWENMPLRGGPPTAASGEDKLRFRLDRIGLNWGGNLDLALLDCRQHRTAPGAASPTLLGATQLAAATQWINSSRATWTTLGVASPLSVYFASAGVPTSPTNWTAFPAERRRITDALAARRAAGGNPVVLAGDVHCPFAARVIRSQNAASKDFVATEFSTPSMSSYGFNWTSRRDANPDVFAWVGMRADGTSRAQPQPLKGYLRCSATSTTFYTNFLATHQTAISSGAVTSVAKFRTRTGTLGAVRY</sequence>
<protein>
    <submittedName>
        <fullName evidence="3">Alkaline phosphatase D</fullName>
    </submittedName>
</protein>
<dbReference type="Proteomes" id="UP000321617">
    <property type="component" value="Unassembled WGS sequence"/>
</dbReference>
<dbReference type="Pfam" id="PF16655">
    <property type="entry name" value="PhoD_N"/>
    <property type="match status" value="1"/>
</dbReference>
<dbReference type="SUPFAM" id="SSF56300">
    <property type="entry name" value="Metallo-dependent phosphatases"/>
    <property type="match status" value="1"/>
</dbReference>
<dbReference type="Gene3D" id="2.60.40.380">
    <property type="entry name" value="Purple acid phosphatase-like, N-terminal"/>
    <property type="match status" value="1"/>
</dbReference>
<dbReference type="OrthoDB" id="327733at2"/>
<dbReference type="InterPro" id="IPR006311">
    <property type="entry name" value="TAT_signal"/>
</dbReference>
<dbReference type="EMBL" id="VLLL01000009">
    <property type="protein sequence ID" value="TWJ07889.1"/>
    <property type="molecule type" value="Genomic_DNA"/>
</dbReference>
<dbReference type="PANTHER" id="PTHR43606">
    <property type="entry name" value="PHOSPHATASE, PUTATIVE (AFU_ORTHOLOGUE AFUA_6G08710)-RELATED"/>
    <property type="match status" value="1"/>
</dbReference>
<comment type="caution">
    <text evidence="3">The sequence shown here is derived from an EMBL/GenBank/DDBJ whole genome shotgun (WGS) entry which is preliminary data.</text>
</comment>
<dbReference type="Pfam" id="PF09423">
    <property type="entry name" value="PhoD"/>
    <property type="match status" value="1"/>
</dbReference>
<keyword evidence="4" id="KW-1185">Reference proteome</keyword>
<proteinExistence type="predicted"/>
<dbReference type="InterPro" id="IPR052900">
    <property type="entry name" value="Phospholipid_Metab_Enz"/>
</dbReference>
<dbReference type="PROSITE" id="PS51318">
    <property type="entry name" value="TAT"/>
    <property type="match status" value="1"/>
</dbReference>